<name>A0ABW3VTQ4_9PSEU</name>
<dbReference type="Proteomes" id="UP001597182">
    <property type="component" value="Unassembled WGS sequence"/>
</dbReference>
<gene>
    <name evidence="1" type="ORF">ACFQ34_31100</name>
</gene>
<dbReference type="InterPro" id="IPR012349">
    <property type="entry name" value="Split_barrel_FMN-bd"/>
</dbReference>
<dbReference type="EMBL" id="JBHTMB010000309">
    <property type="protein sequence ID" value="MFD1237755.1"/>
    <property type="molecule type" value="Genomic_DNA"/>
</dbReference>
<dbReference type="Gene3D" id="2.30.110.10">
    <property type="entry name" value="Electron Transport, Fmn-binding Protein, Chain A"/>
    <property type="match status" value="1"/>
</dbReference>
<dbReference type="RefSeq" id="WP_013674614.1">
    <property type="nucleotide sequence ID" value="NZ_BAABKS010000005.1"/>
</dbReference>
<protein>
    <submittedName>
        <fullName evidence="1">Pyridoxamine 5'-phosphate oxidase family protein</fullName>
    </submittedName>
</protein>
<reference evidence="2" key="1">
    <citation type="journal article" date="2019" name="Int. J. Syst. Evol. Microbiol.">
        <title>The Global Catalogue of Microorganisms (GCM) 10K type strain sequencing project: providing services to taxonomists for standard genome sequencing and annotation.</title>
        <authorList>
            <consortium name="The Broad Institute Genomics Platform"/>
            <consortium name="The Broad Institute Genome Sequencing Center for Infectious Disease"/>
            <person name="Wu L."/>
            <person name="Ma J."/>
        </authorList>
    </citation>
    <scope>NUCLEOTIDE SEQUENCE [LARGE SCALE GENOMIC DNA]</scope>
    <source>
        <strain evidence="2">CCUG 49018</strain>
    </source>
</reference>
<sequence>MADATGIANGTGIALTEEITERINGALAGKKPVTVTYVGLDDRPHMSLRGSTHVHGPDQLAIWVRHASGGIVDAIARNPAVGLLYRDSDSRTTYVFSGRAAVVDDEAVRSAVFDASPEPERDHDPDRKGVAVVVDLDEVKGGTVGGTQVSMSR</sequence>
<evidence type="ECO:0000313" key="2">
    <source>
        <dbReference type="Proteomes" id="UP001597182"/>
    </source>
</evidence>
<comment type="caution">
    <text evidence="1">The sequence shown here is derived from an EMBL/GenBank/DDBJ whole genome shotgun (WGS) entry which is preliminary data.</text>
</comment>
<dbReference type="SUPFAM" id="SSF50475">
    <property type="entry name" value="FMN-binding split barrel"/>
    <property type="match status" value="1"/>
</dbReference>
<organism evidence="1 2">
    <name type="scientific">Pseudonocardia benzenivorans</name>
    <dbReference type="NCBI Taxonomy" id="228005"/>
    <lineage>
        <taxon>Bacteria</taxon>
        <taxon>Bacillati</taxon>
        <taxon>Actinomycetota</taxon>
        <taxon>Actinomycetes</taxon>
        <taxon>Pseudonocardiales</taxon>
        <taxon>Pseudonocardiaceae</taxon>
        <taxon>Pseudonocardia</taxon>
    </lineage>
</organism>
<accession>A0ABW3VTQ4</accession>
<evidence type="ECO:0000313" key="1">
    <source>
        <dbReference type="EMBL" id="MFD1237755.1"/>
    </source>
</evidence>
<keyword evidence="2" id="KW-1185">Reference proteome</keyword>
<proteinExistence type="predicted"/>